<evidence type="ECO:0000256" key="3">
    <source>
        <dbReference type="ARBA" id="ARBA00022989"/>
    </source>
</evidence>
<comment type="function">
    <text evidence="7">Functions as a peptidoglycan terminase that cleaves nascent peptidoglycan strands endolytically to terminate their elongation.</text>
</comment>
<dbReference type="EC" id="4.2.2.29" evidence="7"/>
<dbReference type="AlphaFoldDB" id="A0A2U1SW47"/>
<keyword evidence="3 7" id="KW-1133">Transmembrane helix</keyword>
<comment type="subcellular location">
    <subcellularLocation>
        <location evidence="7">Cell inner membrane</location>
        <topology evidence="7">Single-pass membrane protein</topology>
    </subcellularLocation>
</comment>
<feature type="site" description="Important for catalytic activity" evidence="7">
    <location>
        <position position="270"/>
    </location>
</feature>
<feature type="transmembrane region" description="Helical" evidence="7">
    <location>
        <begin position="71"/>
        <end position="94"/>
    </location>
</feature>
<keyword evidence="5 7" id="KW-0456">Lyase</keyword>
<comment type="caution">
    <text evidence="9">The sequence shown here is derived from an EMBL/GenBank/DDBJ whole genome shotgun (WGS) entry which is preliminary data.</text>
</comment>
<protein>
    <recommendedName>
        <fullName evidence="7">Endolytic murein transglycosylase</fullName>
        <ecNumber evidence="7">4.2.2.29</ecNumber>
    </recommendedName>
    <alternativeName>
        <fullName evidence="7">Peptidoglycan lytic transglycosylase</fullName>
    </alternativeName>
    <alternativeName>
        <fullName evidence="7">Peptidoglycan polymerization terminase</fullName>
    </alternativeName>
</protein>
<dbReference type="PANTHER" id="PTHR30518">
    <property type="entry name" value="ENDOLYTIC MUREIN TRANSGLYCOSYLASE"/>
    <property type="match status" value="1"/>
</dbReference>
<name>A0A2U1SW47_METSR</name>
<dbReference type="Proteomes" id="UP000245137">
    <property type="component" value="Unassembled WGS sequence"/>
</dbReference>
<feature type="region of interest" description="Disordered" evidence="8">
    <location>
        <begin position="1"/>
        <end position="66"/>
    </location>
</feature>
<feature type="region of interest" description="Disordered" evidence="8">
    <location>
        <begin position="547"/>
        <end position="594"/>
    </location>
</feature>
<gene>
    <name evidence="7 9" type="primary">mltG</name>
    <name evidence="9" type="ORF">C5689_01760</name>
</gene>
<evidence type="ECO:0000313" key="9">
    <source>
        <dbReference type="EMBL" id="PWB95847.1"/>
    </source>
</evidence>
<evidence type="ECO:0000256" key="5">
    <source>
        <dbReference type="ARBA" id="ARBA00023239"/>
    </source>
</evidence>
<dbReference type="GO" id="GO:0071555">
    <property type="term" value="P:cell wall organization"/>
    <property type="evidence" value="ECO:0007669"/>
    <property type="project" value="UniProtKB-KW"/>
</dbReference>
<keyword evidence="4 7" id="KW-0472">Membrane</keyword>
<dbReference type="InterPro" id="IPR003770">
    <property type="entry name" value="MLTG-like"/>
</dbReference>
<comment type="catalytic activity">
    <reaction evidence="7">
        <text>a peptidoglycan chain = a peptidoglycan chain with N-acetyl-1,6-anhydromuramyl-[peptide] at the reducing end + a peptidoglycan chain with N-acetylglucosamine at the non-reducing end.</text>
        <dbReference type="EC" id="4.2.2.29"/>
    </reaction>
</comment>
<dbReference type="PANTHER" id="PTHR30518:SF2">
    <property type="entry name" value="ENDOLYTIC MUREIN TRANSGLYCOSYLASE"/>
    <property type="match status" value="1"/>
</dbReference>
<accession>A0A2U1SW47</accession>
<dbReference type="RefSeq" id="WP_108915520.1">
    <property type="nucleotide sequence ID" value="NZ_BGJY01000001.1"/>
</dbReference>
<keyword evidence="1 7" id="KW-1003">Cell membrane</keyword>
<dbReference type="CDD" id="cd08010">
    <property type="entry name" value="MltG_like"/>
    <property type="match status" value="1"/>
</dbReference>
<proteinExistence type="inferred from homology"/>
<dbReference type="HAMAP" id="MF_02065">
    <property type="entry name" value="MltG"/>
    <property type="match status" value="1"/>
</dbReference>
<dbReference type="GO" id="GO:0008932">
    <property type="term" value="F:lytic endotransglycosylase activity"/>
    <property type="evidence" value="ECO:0007669"/>
    <property type="project" value="UniProtKB-UniRule"/>
</dbReference>
<keyword evidence="10" id="KW-1185">Reference proteome</keyword>
<evidence type="ECO:0000256" key="1">
    <source>
        <dbReference type="ARBA" id="ARBA00022475"/>
    </source>
</evidence>
<keyword evidence="7" id="KW-0997">Cell inner membrane</keyword>
<feature type="compositionally biased region" description="Low complexity" evidence="8">
    <location>
        <begin position="564"/>
        <end position="582"/>
    </location>
</feature>
<keyword evidence="2 7" id="KW-0812">Transmembrane</keyword>
<evidence type="ECO:0000256" key="2">
    <source>
        <dbReference type="ARBA" id="ARBA00022692"/>
    </source>
</evidence>
<evidence type="ECO:0000256" key="7">
    <source>
        <dbReference type="HAMAP-Rule" id="MF_02065"/>
    </source>
</evidence>
<sequence length="610" mass="65478">MSDTPPDNLPEAPKDGATESHSDPKGRPPEGQASSSFFRRRASLRSAGEALQPDAPPPPPPRRKREGTLSALSSLLSLLLVFAVAGVFGLIAVLHKLREPGPLAAERIVYIAPHSDVPEILAQLERDGVIDNPMLMNVALLIEGVRGKLKPGEYAFKQNASLREVMDELVNGRQILHGVTIPEGLTTEQVVSRLRENDILAGDMSELPKEGALLPETYKVARGYPRAKLLVKMQEDQRKLLDQIWARRHSDLPVKTPYELVTLASIVEKETGKADERPRVAAVFINRLRKGMRLQSDPTIVYGLVGGRATLGRGILKSEVEKWTPYNTYAIDGLPPGPIANPGRAALEAVANPSRTQELYFVADGTGGHVFSETLEQHARNVQRWRQIEKDRASGVDRLEPGAVVGPTQSAPREKRGDAAFGRLVALADAAMEPIAAADPRPGALKRIGAALPAIPFEYAGDNEASLRLAAERAAVAASAPPLFTTPFAQRAQPEARAAVALLANAAQEDSQAAADDLAEDEGLDSPTSYPVSAALRAEQRARAARLGVSPVEGGPEGRPLPLSASAEAGRPPRAARAFDASEGTPLDPLRDRGWDLNSAKIVPDVAKFR</sequence>
<dbReference type="GO" id="GO:0005886">
    <property type="term" value="C:plasma membrane"/>
    <property type="evidence" value="ECO:0007669"/>
    <property type="project" value="UniProtKB-SubCell"/>
</dbReference>
<comment type="similarity">
    <text evidence="7">Belongs to the transglycosylase MltG family.</text>
</comment>
<dbReference type="EMBL" id="PUIV01000001">
    <property type="protein sequence ID" value="PWB95847.1"/>
    <property type="molecule type" value="Genomic_DNA"/>
</dbReference>
<evidence type="ECO:0000256" key="8">
    <source>
        <dbReference type="SAM" id="MobiDB-lite"/>
    </source>
</evidence>
<evidence type="ECO:0000313" key="10">
    <source>
        <dbReference type="Proteomes" id="UP000245137"/>
    </source>
</evidence>
<evidence type="ECO:0000256" key="4">
    <source>
        <dbReference type="ARBA" id="ARBA00023136"/>
    </source>
</evidence>
<dbReference type="NCBIfam" id="TIGR00247">
    <property type="entry name" value="endolytic transglycosylase MltG"/>
    <property type="match status" value="1"/>
</dbReference>
<evidence type="ECO:0000256" key="6">
    <source>
        <dbReference type="ARBA" id="ARBA00023316"/>
    </source>
</evidence>
<dbReference type="Pfam" id="PF02618">
    <property type="entry name" value="YceG"/>
    <property type="match status" value="1"/>
</dbReference>
<dbReference type="OrthoDB" id="9814591at2"/>
<dbReference type="Gene3D" id="3.30.1490.480">
    <property type="entry name" value="Endolytic murein transglycosylase"/>
    <property type="match status" value="1"/>
</dbReference>
<reference evidence="9 10" key="1">
    <citation type="journal article" date="2018" name="Appl. Microbiol. Biotechnol.">
        <title>Co-cultivation of the strictly anaerobic methanogen Methanosarcina barkeri with aerobic methanotrophs in an oxygen-limited membrane bioreactor.</title>
        <authorList>
            <person name="In 't Zandt M.H."/>
            <person name="van den Bosch T.J.M."/>
            <person name="Rijkers R."/>
            <person name="van Kessel M.A.H.J."/>
            <person name="Jetten M.S.M."/>
            <person name="Welte C.U."/>
        </authorList>
    </citation>
    <scope>NUCLEOTIDE SEQUENCE [LARGE SCALE GENOMIC DNA]</scope>
    <source>
        <strain evidence="9 10">DSM 17706</strain>
    </source>
</reference>
<dbReference type="GO" id="GO:0009252">
    <property type="term" value="P:peptidoglycan biosynthetic process"/>
    <property type="evidence" value="ECO:0007669"/>
    <property type="project" value="UniProtKB-UniRule"/>
</dbReference>
<keyword evidence="6 7" id="KW-0961">Cell wall biogenesis/degradation</keyword>
<organism evidence="9 10">
    <name type="scientific">Methylosinus sporium</name>
    <dbReference type="NCBI Taxonomy" id="428"/>
    <lineage>
        <taxon>Bacteria</taxon>
        <taxon>Pseudomonadati</taxon>
        <taxon>Pseudomonadota</taxon>
        <taxon>Alphaproteobacteria</taxon>
        <taxon>Hyphomicrobiales</taxon>
        <taxon>Methylocystaceae</taxon>
        <taxon>Methylosinus</taxon>
    </lineage>
</organism>
<feature type="compositionally biased region" description="Basic and acidic residues" evidence="8">
    <location>
        <begin position="12"/>
        <end position="28"/>
    </location>
</feature>
<dbReference type="Gene3D" id="3.30.160.60">
    <property type="entry name" value="Classic Zinc Finger"/>
    <property type="match status" value="1"/>
</dbReference>